<keyword evidence="6 7" id="KW-0862">Zinc</keyword>
<feature type="region of interest" description="RNA binding" evidence="7">
    <location>
        <begin position="252"/>
        <end position="258"/>
    </location>
</feature>
<dbReference type="EMBL" id="CP145316">
    <property type="protein sequence ID" value="XAM18802.1"/>
    <property type="molecule type" value="Genomic_DNA"/>
</dbReference>
<evidence type="ECO:0000256" key="6">
    <source>
        <dbReference type="ARBA" id="ARBA00022833"/>
    </source>
</evidence>
<accession>A0ABZ3F6L0</accession>
<proteinExistence type="inferred from homology"/>
<feature type="binding site" evidence="7">
    <location>
        <position position="193"/>
    </location>
    <ligand>
        <name>substrate</name>
    </ligand>
</feature>
<organism evidence="9 10">
    <name type="scientific">Helicobacter mastomyrinus</name>
    <dbReference type="NCBI Taxonomy" id="287948"/>
    <lineage>
        <taxon>Bacteria</taxon>
        <taxon>Pseudomonadati</taxon>
        <taxon>Campylobacterota</taxon>
        <taxon>Epsilonproteobacteria</taxon>
        <taxon>Campylobacterales</taxon>
        <taxon>Helicobacteraceae</taxon>
        <taxon>Helicobacter</taxon>
    </lineage>
</organism>
<keyword evidence="3 7" id="KW-0819">tRNA processing</keyword>
<dbReference type="HAMAP" id="MF_00168">
    <property type="entry name" value="Q_tRNA_Tgt"/>
    <property type="match status" value="1"/>
</dbReference>
<dbReference type="Gene3D" id="3.20.20.105">
    <property type="entry name" value="Queuine tRNA-ribosyltransferase-like"/>
    <property type="match status" value="1"/>
</dbReference>
<dbReference type="RefSeq" id="WP_300447900.1">
    <property type="nucleotide sequence ID" value="NZ_CP145316.1"/>
</dbReference>
<feature type="binding site" evidence="7">
    <location>
        <position position="311"/>
    </location>
    <ligand>
        <name>Zn(2+)</name>
        <dbReference type="ChEBI" id="CHEBI:29105"/>
    </ligand>
</feature>
<dbReference type="PANTHER" id="PTHR43530">
    <property type="entry name" value="QUEUINE TRNA-RIBOSYLTRANSFERASE CATALYTIC SUBUNIT 1"/>
    <property type="match status" value="1"/>
</dbReference>
<dbReference type="Pfam" id="PF01702">
    <property type="entry name" value="TGT"/>
    <property type="match status" value="1"/>
</dbReference>
<feature type="active site" description="Nucleophile" evidence="7">
    <location>
        <position position="271"/>
    </location>
</feature>
<comment type="pathway">
    <text evidence="7">tRNA modification; tRNA-queuosine biosynthesis.</text>
</comment>
<sequence>MHCALQAQDGKARALNLTLSHSQVQTPVFMPVGTQGCVKALDSCDMSQLLDAKIILANTYHIYLRVGIERLQTFEGIHRFSAFNGNYLSDSGGFQAFSLSENTKITDEGVSFKSHIDGSKHFFSPEFALDIQYAINSDIMMVLDDLVGLPASDERIADSVNRTSMWAQRSLAYHQKAKAEGRSTTNNLFAIIQGGTSPHFRTLSAQQLVNMGDFDGFAIGGLAVGEETKAMYECIAHTTALMPTHKPRYLMGVGTPENIIESIALGVDMFDCVMPTRNARNATLFTHFGKINIKSAAFINDESPIDSLCDCYTCRHYSRAYLCHLFRSNEITYHRLATLHNLHYYLSLARGAREAILQGQFKAYRARFYDLRKMEVPDEY</sequence>
<comment type="similarity">
    <text evidence="7">Belongs to the queuine tRNA-ribosyltransferase family.</text>
</comment>
<dbReference type="InterPro" id="IPR002616">
    <property type="entry name" value="tRNA_ribo_trans-like"/>
</dbReference>
<feature type="binding site" evidence="7">
    <location>
        <begin position="90"/>
        <end position="94"/>
    </location>
    <ligand>
        <name>substrate</name>
    </ligand>
</feature>
<feature type="binding site" evidence="7">
    <location>
        <position position="340"/>
    </location>
    <ligand>
        <name>Zn(2+)</name>
        <dbReference type="ChEBI" id="CHEBI:29105"/>
    </ligand>
</feature>
<dbReference type="NCBIfam" id="TIGR00430">
    <property type="entry name" value="Q_tRNA_tgt"/>
    <property type="match status" value="1"/>
</dbReference>
<evidence type="ECO:0000259" key="8">
    <source>
        <dbReference type="Pfam" id="PF01702"/>
    </source>
</evidence>
<gene>
    <name evidence="7 9" type="primary">tgt</name>
    <name evidence="9" type="ORF">V3I05_03720</name>
</gene>
<feature type="binding site" evidence="7">
    <location>
        <position position="309"/>
    </location>
    <ligand>
        <name>Zn(2+)</name>
        <dbReference type="ChEBI" id="CHEBI:29105"/>
    </ligand>
</feature>
<feature type="binding site" evidence="7">
    <location>
        <position position="314"/>
    </location>
    <ligand>
        <name>Zn(2+)</name>
        <dbReference type="ChEBI" id="CHEBI:29105"/>
    </ligand>
</feature>
<comment type="catalytic activity">
    <reaction evidence="7">
        <text>7-aminomethyl-7-carbaguanine + guanosine(34) in tRNA = 7-aminomethyl-7-carbaguanosine(34) in tRNA + guanine</text>
        <dbReference type="Rhea" id="RHEA:24104"/>
        <dbReference type="Rhea" id="RHEA-COMP:10341"/>
        <dbReference type="Rhea" id="RHEA-COMP:10342"/>
        <dbReference type="ChEBI" id="CHEBI:16235"/>
        <dbReference type="ChEBI" id="CHEBI:58703"/>
        <dbReference type="ChEBI" id="CHEBI:74269"/>
        <dbReference type="ChEBI" id="CHEBI:82833"/>
        <dbReference type="EC" id="2.4.2.29"/>
    </reaction>
</comment>
<evidence type="ECO:0000313" key="9">
    <source>
        <dbReference type="EMBL" id="XAM18802.1"/>
    </source>
</evidence>
<feature type="active site" description="Proton acceptor" evidence="7">
    <location>
        <position position="90"/>
    </location>
</feature>
<evidence type="ECO:0000256" key="3">
    <source>
        <dbReference type="ARBA" id="ARBA00022694"/>
    </source>
</evidence>
<dbReference type="NCBIfam" id="TIGR00449">
    <property type="entry name" value="tgt_general"/>
    <property type="match status" value="1"/>
</dbReference>
<comment type="subunit">
    <text evidence="7">Homodimer. Within each dimer, one monomer is responsible for RNA recognition and catalysis, while the other monomer binds to the replacement base PreQ1.</text>
</comment>
<evidence type="ECO:0000256" key="5">
    <source>
        <dbReference type="ARBA" id="ARBA00022785"/>
    </source>
</evidence>
<evidence type="ECO:0000256" key="4">
    <source>
        <dbReference type="ARBA" id="ARBA00022723"/>
    </source>
</evidence>
<dbReference type="SUPFAM" id="SSF51713">
    <property type="entry name" value="tRNA-guanine transglycosylase"/>
    <property type="match status" value="1"/>
</dbReference>
<name>A0ABZ3F6L0_9HELI</name>
<evidence type="ECO:0000256" key="2">
    <source>
        <dbReference type="ARBA" id="ARBA00022679"/>
    </source>
</evidence>
<protein>
    <recommendedName>
        <fullName evidence="7">Queuine tRNA-ribosyltransferase</fullName>
        <ecNumber evidence="7">2.4.2.29</ecNumber>
    </recommendedName>
    <alternativeName>
        <fullName evidence="7">Guanine insertion enzyme</fullName>
    </alternativeName>
    <alternativeName>
        <fullName evidence="7">tRNA-guanine transglycosylase</fullName>
    </alternativeName>
</protein>
<evidence type="ECO:0000256" key="1">
    <source>
        <dbReference type="ARBA" id="ARBA00022676"/>
    </source>
</evidence>
<feature type="binding site" evidence="7">
    <location>
        <position position="144"/>
    </location>
    <ligand>
        <name>substrate</name>
    </ligand>
</feature>
<evidence type="ECO:0000256" key="7">
    <source>
        <dbReference type="HAMAP-Rule" id="MF_00168"/>
    </source>
</evidence>
<dbReference type="InterPro" id="IPR036511">
    <property type="entry name" value="TGT-like_sf"/>
</dbReference>
<keyword evidence="10" id="KW-1185">Reference proteome</keyword>
<comment type="function">
    <text evidence="7">Catalyzes the base-exchange of a guanine (G) residue with the queuine precursor 7-aminomethyl-7-deazaguanine (PreQ1) at position 34 (anticodon wobble position) in tRNAs with GU(N) anticodons (tRNA-Asp, -Asn, -His and -Tyr). Catalysis occurs through a double-displacement mechanism. The nucleophile active site attacks the C1' of nucleotide 34 to detach the guanine base from the RNA, forming a covalent enzyme-RNA intermediate. The proton acceptor active site deprotonates the incoming PreQ1, allowing a nucleophilic attack on the C1' of the ribose to form the product. After dissociation, two additional enzymatic reactions on the tRNA convert PreQ1 to queuine (Q), resulting in the hypermodified nucleoside queuosine (7-(((4,5-cis-dihydroxy-2-cyclopenten-1-yl)amino)methyl)-7-deazaguanosine).</text>
</comment>
<comment type="cofactor">
    <cofactor evidence="7">
        <name>Zn(2+)</name>
        <dbReference type="ChEBI" id="CHEBI:29105"/>
    </cofactor>
    <text evidence="7">Binds 1 zinc ion per subunit.</text>
</comment>
<feature type="binding site" evidence="7">
    <location>
        <position position="221"/>
    </location>
    <ligand>
        <name>substrate</name>
    </ligand>
</feature>
<keyword evidence="5 7" id="KW-0671">Queuosine biosynthesis</keyword>
<dbReference type="PANTHER" id="PTHR43530:SF1">
    <property type="entry name" value="QUEUINE TRNA-RIBOSYLTRANSFERASE CATALYTIC SUBUNIT 1"/>
    <property type="match status" value="1"/>
</dbReference>
<reference evidence="9 10" key="1">
    <citation type="submission" date="2024-02" db="EMBL/GenBank/DDBJ databases">
        <title>Genome and pathogenicity analysis of Helicobacter mastomyrinus isolated from mice.</title>
        <authorList>
            <person name="Zhu L."/>
        </authorList>
    </citation>
    <scope>NUCLEOTIDE SEQUENCE [LARGE SCALE GENOMIC DNA]</scope>
    <source>
        <strain evidence="9 10">Hm-17</strain>
    </source>
</reference>
<keyword evidence="4 7" id="KW-0479">Metal-binding</keyword>
<feature type="region of interest" description="RNA binding; important for wobble base 34 recognition" evidence="7">
    <location>
        <begin position="276"/>
        <end position="280"/>
    </location>
</feature>
<dbReference type="InterPro" id="IPR004803">
    <property type="entry name" value="TGT"/>
</dbReference>
<dbReference type="Proteomes" id="UP001434737">
    <property type="component" value="Chromosome"/>
</dbReference>
<dbReference type="EC" id="2.4.2.29" evidence="7"/>
<dbReference type="GO" id="GO:0016757">
    <property type="term" value="F:glycosyltransferase activity"/>
    <property type="evidence" value="ECO:0007669"/>
    <property type="project" value="UniProtKB-KW"/>
</dbReference>
<keyword evidence="1 7" id="KW-0328">Glycosyltransferase</keyword>
<keyword evidence="2 7" id="KW-0808">Transferase</keyword>
<evidence type="ECO:0000313" key="10">
    <source>
        <dbReference type="Proteomes" id="UP001434737"/>
    </source>
</evidence>
<feature type="domain" description="tRNA-guanine(15) transglycosylase-like" evidence="8">
    <location>
        <begin position="11"/>
        <end position="370"/>
    </location>
</feature>